<dbReference type="InterPro" id="IPR027417">
    <property type="entry name" value="P-loop_NTPase"/>
</dbReference>
<sequence>MKLSEVCVKNYKGLRDVTVPLSQFACVIGHNNAGKSTLLQSLILFIEGKKLTPSHYYDTNQEIIVAVTITDVSEDDLQLVVNEDHRERLRAGLTDSSLKLVRRYGIDGSSKLRWKVAVPKDERFQTASIDALLKGKKPSTSFAEEVEGVYPELSGKLGARPNQSHVRELISELVRSLPAEDMLVDETELPTGYDASVRALLPEPIYIPAVKDFSDDIKTKESTSFGKIIGILLNAIAPELSEADEAFKLLNKKLNILLLPNGTTSDDRLDAVQRIESMVRSLVREHFPAVDIELQIPPPEIKTILSSARILVDDGVKGELEAKGDGLRRSVAFAILRGIAQLKRDPSFNPQVKKTNAGFLLLFEEPELYLHPKAQRVLFDALRVISETDQVLVSTHSPLFFSHRCTETFIKMVKTQGEVGQKPFGQALQVDLSKLDDKASFQLLSFELNDYAFFSRTIVLVEGDTDHLVFPHMAKVLNPTWCVDREDISICRVHGKGNIPRYTKFLKSLQVRVVVLADLDCLLEGFDRLGGSEACSKLRNQLLARIDKVLAKEIEEGDFGEDAEELRQQLIERGTADLAISNLSQLAQRKIISMSTSPIKKGQWDDLIDKFNRVLSGEGTFEDLKRSGDAFFDKQIAKNRQLVLERGDDPETERLKHSVLISLRESDIFLLSRGSIEKYLPSHISGRDKTSKALTFCETVCERDDILSLCDEVPTNAEGGVQNELECLFSRIFTNAQQSTVA</sequence>
<evidence type="ECO:0000259" key="1">
    <source>
        <dbReference type="Pfam" id="PF13175"/>
    </source>
</evidence>
<dbReference type="InterPro" id="IPR041685">
    <property type="entry name" value="AAA_GajA/Old/RecF-like"/>
</dbReference>
<organism evidence="3 4">
    <name type="scientific">Paludisphaera borealis</name>
    <dbReference type="NCBI Taxonomy" id="1387353"/>
    <lineage>
        <taxon>Bacteria</taxon>
        <taxon>Pseudomonadati</taxon>
        <taxon>Planctomycetota</taxon>
        <taxon>Planctomycetia</taxon>
        <taxon>Isosphaerales</taxon>
        <taxon>Isosphaeraceae</taxon>
        <taxon>Paludisphaera</taxon>
    </lineage>
</organism>
<dbReference type="PANTHER" id="PTHR43581:SF4">
    <property type="entry name" value="ATP_GTP PHOSPHATASE"/>
    <property type="match status" value="1"/>
</dbReference>
<feature type="domain" description="Endonuclease GajA/Old nuclease/RecF-like AAA" evidence="1">
    <location>
        <begin position="1"/>
        <end position="399"/>
    </location>
</feature>
<dbReference type="AlphaFoldDB" id="A0A1U7CRM7"/>
<evidence type="ECO:0000313" key="4">
    <source>
        <dbReference type="Proteomes" id="UP000186309"/>
    </source>
</evidence>
<dbReference type="KEGG" id="pbor:BSF38_03076"/>
<dbReference type="SUPFAM" id="SSF52540">
    <property type="entry name" value="P-loop containing nucleoside triphosphate hydrolases"/>
    <property type="match status" value="1"/>
</dbReference>
<accession>A0A1U7CRM7</accession>
<dbReference type="EMBL" id="CP019082">
    <property type="protein sequence ID" value="APW61558.1"/>
    <property type="molecule type" value="Genomic_DNA"/>
</dbReference>
<dbReference type="STRING" id="1387353.BSF38_03076"/>
<dbReference type="Gene3D" id="3.40.50.300">
    <property type="entry name" value="P-loop containing nucleotide triphosphate hydrolases"/>
    <property type="match status" value="2"/>
</dbReference>
<dbReference type="RefSeq" id="WP_076347002.1">
    <property type="nucleotide sequence ID" value="NZ_CP019082.1"/>
</dbReference>
<dbReference type="Pfam" id="PF20469">
    <property type="entry name" value="OLD-like_TOPRIM"/>
    <property type="match status" value="1"/>
</dbReference>
<dbReference type="Pfam" id="PF13175">
    <property type="entry name" value="AAA_15"/>
    <property type="match status" value="1"/>
</dbReference>
<feature type="domain" description="OLD protein-like TOPRIM" evidence="2">
    <location>
        <begin position="453"/>
        <end position="520"/>
    </location>
</feature>
<proteinExistence type="predicted"/>
<dbReference type="InterPro" id="IPR051396">
    <property type="entry name" value="Bact_Antivir_Def_Nuclease"/>
</dbReference>
<dbReference type="PANTHER" id="PTHR43581">
    <property type="entry name" value="ATP/GTP PHOSPHATASE"/>
    <property type="match status" value="1"/>
</dbReference>
<gene>
    <name evidence="3" type="ORF">BSF38_03076</name>
</gene>
<reference evidence="4" key="1">
    <citation type="submission" date="2016-12" db="EMBL/GenBank/DDBJ databases">
        <title>Comparative genomics of four Isosphaeraceae planctomycetes: a common pool of plasmids and glycoside hydrolase genes.</title>
        <authorList>
            <person name="Ivanova A."/>
        </authorList>
    </citation>
    <scope>NUCLEOTIDE SEQUENCE [LARGE SCALE GENOMIC DNA]</scope>
    <source>
        <strain evidence="4">PX4</strain>
    </source>
</reference>
<dbReference type="Proteomes" id="UP000186309">
    <property type="component" value="Chromosome"/>
</dbReference>
<evidence type="ECO:0000259" key="2">
    <source>
        <dbReference type="Pfam" id="PF20469"/>
    </source>
</evidence>
<evidence type="ECO:0000313" key="3">
    <source>
        <dbReference type="EMBL" id="APW61558.1"/>
    </source>
</evidence>
<name>A0A1U7CRM7_9BACT</name>
<dbReference type="CDD" id="cd01026">
    <property type="entry name" value="TOPRIM_OLD"/>
    <property type="match status" value="1"/>
</dbReference>
<protein>
    <submittedName>
        <fullName evidence="3">Uncharacterized protein</fullName>
    </submittedName>
</protein>
<keyword evidence="4" id="KW-1185">Reference proteome</keyword>
<dbReference type="InterPro" id="IPR034139">
    <property type="entry name" value="TOPRIM_OLD"/>
</dbReference>